<sequence>MTLNHASAQMYIDPSALAWTVTALLALPLLLALCHIALTRWGGGTRRPVPAGTALFFRQPGDAPLTPGQRCARWYFAAALILLGVAALPVAIPPEWSRHLASAGVLAAVLAAGIFLSPLISRREPRGQGAAAYALLGVLAVVLYGAIGAGGLRLWPPLLLAALTAWTVLLWRGLRYRLINSRDRALPWLFFLAALTVPLTYATALVWPGGLTGDPLSWPGDAFAAGEAVRSGFAHSWPENILSPFVTALVACLLVLLGAVRERIAVVASASSVALYLASSAVSVADQLFGGTSTAAANLPGAAASGTAGAATGAAATPFGTDAAMACDAVLTTLAAVPLAVLAVAAWRFPRRAALHAARSRTRFPHRTALLFLAAAGCWNLLGAGVFGFAFGLPIIARSGVGPALATAQAQATAIGTYGMLACALTLCCARYMIPDAKWPNRLATLSFWSLNLGLAWTVFAARLPLGLLHLFHPRPGPNPGAEPGYSAMEWLSLPGWILYLAGGIAPLLWIVCLALEQRGTGGADRAEESKAGGPDWDIPAPDLVTTIRAGIHTPHSSGLRRCPACRSTSPNR</sequence>
<keyword evidence="1" id="KW-0812">Transmembrane</keyword>
<name>A0ABS1MAG9_9NOCA</name>
<evidence type="ECO:0000256" key="1">
    <source>
        <dbReference type="SAM" id="Phobius"/>
    </source>
</evidence>
<feature type="transmembrane region" description="Helical" evidence="1">
    <location>
        <begin position="446"/>
        <end position="466"/>
    </location>
</feature>
<dbReference type="RefSeq" id="WP_201950984.1">
    <property type="nucleotide sequence ID" value="NZ_JAERRJ010000009.1"/>
</dbReference>
<keyword evidence="1" id="KW-0472">Membrane</keyword>
<feature type="transmembrane region" description="Helical" evidence="1">
    <location>
        <begin position="266"/>
        <end position="285"/>
    </location>
</feature>
<feature type="transmembrane region" description="Helical" evidence="1">
    <location>
        <begin position="497"/>
        <end position="516"/>
    </location>
</feature>
<keyword evidence="1" id="KW-1133">Transmembrane helix</keyword>
<comment type="caution">
    <text evidence="2">The sequence shown here is derived from an EMBL/GenBank/DDBJ whole genome shotgun (WGS) entry which is preliminary data.</text>
</comment>
<accession>A0ABS1MAG9</accession>
<protein>
    <submittedName>
        <fullName evidence="2">Uncharacterized protein</fullName>
    </submittedName>
</protein>
<dbReference type="EMBL" id="JAERRJ010000009">
    <property type="protein sequence ID" value="MBL1077561.1"/>
    <property type="molecule type" value="Genomic_DNA"/>
</dbReference>
<feature type="transmembrane region" description="Helical" evidence="1">
    <location>
        <begin position="415"/>
        <end position="434"/>
    </location>
</feature>
<proteinExistence type="predicted"/>
<keyword evidence="3" id="KW-1185">Reference proteome</keyword>
<evidence type="ECO:0000313" key="3">
    <source>
        <dbReference type="Proteomes" id="UP000602198"/>
    </source>
</evidence>
<feature type="transmembrane region" description="Helical" evidence="1">
    <location>
        <begin position="99"/>
        <end position="120"/>
    </location>
</feature>
<gene>
    <name evidence="2" type="ORF">JK358_24450</name>
</gene>
<feature type="transmembrane region" description="Helical" evidence="1">
    <location>
        <begin position="370"/>
        <end position="395"/>
    </location>
</feature>
<feature type="transmembrane region" description="Helical" evidence="1">
    <location>
        <begin position="74"/>
        <end position="93"/>
    </location>
</feature>
<dbReference type="InterPro" id="IPR036927">
    <property type="entry name" value="Cyt_c_oxase-like_su1_sf"/>
</dbReference>
<organism evidence="2 3">
    <name type="scientific">Nocardia acididurans</name>
    <dbReference type="NCBI Taxonomy" id="2802282"/>
    <lineage>
        <taxon>Bacteria</taxon>
        <taxon>Bacillati</taxon>
        <taxon>Actinomycetota</taxon>
        <taxon>Actinomycetes</taxon>
        <taxon>Mycobacteriales</taxon>
        <taxon>Nocardiaceae</taxon>
        <taxon>Nocardia</taxon>
    </lineage>
</organism>
<evidence type="ECO:0000313" key="2">
    <source>
        <dbReference type="EMBL" id="MBL1077561.1"/>
    </source>
</evidence>
<feature type="transmembrane region" description="Helical" evidence="1">
    <location>
        <begin position="158"/>
        <end position="174"/>
    </location>
</feature>
<feature type="transmembrane region" description="Helical" evidence="1">
    <location>
        <begin position="329"/>
        <end position="349"/>
    </location>
</feature>
<dbReference type="Gene3D" id="1.20.210.10">
    <property type="entry name" value="Cytochrome c oxidase-like, subunit I domain"/>
    <property type="match status" value="1"/>
</dbReference>
<feature type="transmembrane region" description="Helical" evidence="1">
    <location>
        <begin position="186"/>
        <end position="207"/>
    </location>
</feature>
<feature type="transmembrane region" description="Helical" evidence="1">
    <location>
        <begin position="132"/>
        <end position="152"/>
    </location>
</feature>
<feature type="transmembrane region" description="Helical" evidence="1">
    <location>
        <begin position="16"/>
        <end position="38"/>
    </location>
</feature>
<feature type="transmembrane region" description="Helical" evidence="1">
    <location>
        <begin position="241"/>
        <end position="259"/>
    </location>
</feature>
<dbReference type="SUPFAM" id="SSF81442">
    <property type="entry name" value="Cytochrome c oxidase subunit I-like"/>
    <property type="match status" value="1"/>
</dbReference>
<reference evidence="2 3" key="1">
    <citation type="submission" date="2021-01" db="EMBL/GenBank/DDBJ databases">
        <title>WGS of actinomycetes isolated from Thailand.</title>
        <authorList>
            <person name="Thawai C."/>
        </authorList>
    </citation>
    <scope>NUCLEOTIDE SEQUENCE [LARGE SCALE GENOMIC DNA]</scope>
    <source>
        <strain evidence="2 3">LPG 2</strain>
    </source>
</reference>
<dbReference type="Proteomes" id="UP000602198">
    <property type="component" value="Unassembled WGS sequence"/>
</dbReference>